<feature type="region of interest" description="Disordered" evidence="1">
    <location>
        <begin position="60"/>
        <end position="118"/>
    </location>
</feature>
<dbReference type="Proteomes" id="UP000236754">
    <property type="component" value="Unassembled WGS sequence"/>
</dbReference>
<accession>A0A1H6DJJ9</accession>
<feature type="compositionally biased region" description="Polar residues" evidence="1">
    <location>
        <begin position="103"/>
        <end position="117"/>
    </location>
</feature>
<evidence type="ECO:0008006" key="4">
    <source>
        <dbReference type="Google" id="ProtNLM"/>
    </source>
</evidence>
<dbReference type="AlphaFoldDB" id="A0A1H6DJJ9"/>
<dbReference type="InterPro" id="IPR036388">
    <property type="entry name" value="WH-like_DNA-bd_sf"/>
</dbReference>
<keyword evidence="3" id="KW-1185">Reference proteome</keyword>
<gene>
    <name evidence="2" type="ORF">SAMN05216223_11633</name>
</gene>
<dbReference type="Gene3D" id="1.10.10.10">
    <property type="entry name" value="Winged helix-like DNA-binding domain superfamily/Winged helix DNA-binding domain"/>
    <property type="match status" value="1"/>
</dbReference>
<dbReference type="EMBL" id="FNVU01000016">
    <property type="protein sequence ID" value="SEG85311.1"/>
    <property type="molecule type" value="Genomic_DNA"/>
</dbReference>
<dbReference type="OrthoDB" id="4248306at2"/>
<evidence type="ECO:0000313" key="2">
    <source>
        <dbReference type="EMBL" id="SEG85311.1"/>
    </source>
</evidence>
<protein>
    <recommendedName>
        <fullName evidence="4">Penicillinase repressor</fullName>
    </recommendedName>
</protein>
<evidence type="ECO:0000256" key="1">
    <source>
        <dbReference type="SAM" id="MobiDB-lite"/>
    </source>
</evidence>
<organism evidence="2 3">
    <name type="scientific">Actinacidiphila yanglinensis</name>
    <dbReference type="NCBI Taxonomy" id="310779"/>
    <lineage>
        <taxon>Bacteria</taxon>
        <taxon>Bacillati</taxon>
        <taxon>Actinomycetota</taxon>
        <taxon>Actinomycetes</taxon>
        <taxon>Kitasatosporales</taxon>
        <taxon>Streptomycetaceae</taxon>
        <taxon>Actinacidiphila</taxon>
    </lineage>
</organism>
<reference evidence="2 3" key="1">
    <citation type="submission" date="2016-10" db="EMBL/GenBank/DDBJ databases">
        <authorList>
            <person name="de Groot N.N."/>
        </authorList>
    </citation>
    <scope>NUCLEOTIDE SEQUENCE [LARGE SCALE GENOMIC DNA]</scope>
    <source>
        <strain evidence="2 3">CGMCC 4.2023</strain>
    </source>
</reference>
<name>A0A1H6DJJ9_9ACTN</name>
<proteinExistence type="predicted"/>
<dbReference type="RefSeq" id="WP_103889021.1">
    <property type="nucleotide sequence ID" value="NZ_FNVU01000016.1"/>
</dbReference>
<evidence type="ECO:0000313" key="3">
    <source>
        <dbReference type="Proteomes" id="UP000236754"/>
    </source>
</evidence>
<sequence>MADNATLKSQYLAKVEADLEHNAKEREHIAADLASLQEQLTHLEQDHALLLGVQHTLTSATPDSAQDTEPADASADMPATTVPRARKSKAVPRTPKASAGKKTASNTGTRKSSSSGVPTLVELVTADLLTEHSEPRSAAEVTTSLAQTHSDRKIQTTVVRNALEALVAKGQALRSKQGRAVYYSAAETTPAADAPAKNATATA</sequence>